<evidence type="ECO:0000256" key="2">
    <source>
        <dbReference type="ARBA" id="ARBA00022643"/>
    </source>
</evidence>
<keyword evidence="1" id="KW-0285">Flavoprotein</keyword>
<dbReference type="PANTHER" id="PTHR32332">
    <property type="entry name" value="2-NITROPROPANE DIOXYGENASE"/>
    <property type="match status" value="1"/>
</dbReference>
<gene>
    <name evidence="5" type="ORF">Csp1_03520</name>
</gene>
<evidence type="ECO:0000256" key="4">
    <source>
        <dbReference type="SAM" id="MobiDB-lite"/>
    </source>
</evidence>
<feature type="region of interest" description="Disordered" evidence="4">
    <location>
        <begin position="1"/>
        <end position="37"/>
    </location>
</feature>
<evidence type="ECO:0000256" key="3">
    <source>
        <dbReference type="ARBA" id="ARBA00023002"/>
    </source>
</evidence>
<dbReference type="AlphaFoldDB" id="A0A2Z3YML1"/>
<feature type="compositionally biased region" description="Polar residues" evidence="4">
    <location>
        <begin position="20"/>
        <end position="30"/>
    </location>
</feature>
<dbReference type="EMBL" id="CP024988">
    <property type="protein sequence ID" value="AWT25178.1"/>
    <property type="molecule type" value="Genomic_DNA"/>
</dbReference>
<dbReference type="STRING" id="1737425.GCA_900049755_02288"/>
<dbReference type="InterPro" id="IPR004136">
    <property type="entry name" value="NMO"/>
</dbReference>
<evidence type="ECO:0000313" key="5">
    <source>
        <dbReference type="EMBL" id="AWT25178.1"/>
    </source>
</evidence>
<keyword evidence="2" id="KW-0288">FMN</keyword>
<reference evidence="6" key="1">
    <citation type="submission" date="2017-11" db="EMBL/GenBank/DDBJ databases">
        <title>Otitis media/interna in a cat caused by the recently described species Corynebacterium provencense.</title>
        <authorList>
            <person name="Kittl S."/>
            <person name="Brodard I."/>
            <person name="Rychener L."/>
            <person name="Jores J."/>
            <person name="Roosje P."/>
            <person name="Gobeli Brawand S."/>
        </authorList>
    </citation>
    <scope>NUCLEOTIDE SEQUENCE [LARGE SCALE GENOMIC DNA]</scope>
    <source>
        <strain evidence="6">17KM38</strain>
    </source>
</reference>
<keyword evidence="6" id="KW-1185">Reference proteome</keyword>
<sequence length="360" mass="36376">MVNRDADRVTGQDAGPVGREQSTPGSSTVPGTHRSPGVLATRLTRLWGVDLPLVGAPMAGRAGGRLAAAVSAAGGLGMIGVGARSTPAWITGEAETAGTGGNFGIGLMVWALDAEAADNDGTSTVFDAAVEANPTVLSLAFGDPAPWVPAAHRAGISVVAPVNDMLQVRQALAADVDVLCVQGTDAGGHTGRLGTMPLMQEVLDFTAVQAPGVPVVVAGGIGTGRGVAAALAAGADGAWIGTALLASPEAEGDEELRAAAVKAGSGSTVLTGIYDRAEQQAWDITLWPTRTVRNAFVDRYVDDATVTDGELVAARAPGGPYAGELKLHAGQSVGLVRQQAPAGDVVRRLADEAERLLGRF</sequence>
<dbReference type="Proteomes" id="UP000247696">
    <property type="component" value="Chromosome"/>
</dbReference>
<accession>A0A2Z3YML1</accession>
<keyword evidence="3 5" id="KW-0560">Oxidoreductase</keyword>
<name>A0A2Z3YML1_9CORY</name>
<dbReference type="InterPro" id="IPR013785">
    <property type="entry name" value="Aldolase_TIM"/>
</dbReference>
<evidence type="ECO:0000256" key="1">
    <source>
        <dbReference type="ARBA" id="ARBA00022630"/>
    </source>
</evidence>
<proteinExistence type="predicted"/>
<dbReference type="GO" id="GO:0018580">
    <property type="term" value="F:nitronate monooxygenase activity"/>
    <property type="evidence" value="ECO:0007669"/>
    <property type="project" value="InterPro"/>
</dbReference>
<dbReference type="CDD" id="cd04730">
    <property type="entry name" value="NPD_like"/>
    <property type="match status" value="1"/>
</dbReference>
<dbReference type="Pfam" id="PF03060">
    <property type="entry name" value="NMO"/>
    <property type="match status" value="1"/>
</dbReference>
<keyword evidence="5" id="KW-0503">Monooxygenase</keyword>
<dbReference type="KEGG" id="cpre:Csp1_03520"/>
<dbReference type="PANTHER" id="PTHR32332:SF31">
    <property type="entry name" value="2-NITROPROPANE DIOXYGENASE FAMILY, PUTATIVE (AFU_ORTHOLOGUE AFUA_2G09850)-RELATED"/>
    <property type="match status" value="1"/>
</dbReference>
<dbReference type="SUPFAM" id="SSF51412">
    <property type="entry name" value="Inosine monophosphate dehydrogenase (IMPDH)"/>
    <property type="match status" value="1"/>
</dbReference>
<feature type="compositionally biased region" description="Basic and acidic residues" evidence="4">
    <location>
        <begin position="1"/>
        <end position="10"/>
    </location>
</feature>
<evidence type="ECO:0000313" key="6">
    <source>
        <dbReference type="Proteomes" id="UP000247696"/>
    </source>
</evidence>
<dbReference type="EC" id="1.13.12.-" evidence="5"/>
<protein>
    <submittedName>
        <fullName evidence="5">Monooxygenase</fullName>
        <ecNumber evidence="5">1.13.12.-</ecNumber>
    </submittedName>
</protein>
<organism evidence="5 6">
    <name type="scientific">Corynebacterium provencense</name>
    <dbReference type="NCBI Taxonomy" id="1737425"/>
    <lineage>
        <taxon>Bacteria</taxon>
        <taxon>Bacillati</taxon>
        <taxon>Actinomycetota</taxon>
        <taxon>Actinomycetes</taxon>
        <taxon>Mycobacteriales</taxon>
        <taxon>Corynebacteriaceae</taxon>
        <taxon>Corynebacterium</taxon>
    </lineage>
</organism>
<dbReference type="Gene3D" id="3.20.20.70">
    <property type="entry name" value="Aldolase class I"/>
    <property type="match status" value="1"/>
</dbReference>